<name>A0A8S1ISJ0_9CHLO</name>
<keyword evidence="3" id="KW-1185">Reference proteome</keyword>
<evidence type="ECO:0000256" key="1">
    <source>
        <dbReference type="SAM" id="SignalP"/>
    </source>
</evidence>
<dbReference type="AlphaFoldDB" id="A0A8S1ISJ0"/>
<dbReference type="OrthoDB" id="2096526at2759"/>
<protein>
    <recommendedName>
        <fullName evidence="4">Lipocalin/cytosolic fatty-acid binding domain-containing protein</fullName>
    </recommendedName>
</protein>
<feature type="signal peptide" evidence="1">
    <location>
        <begin position="1"/>
        <end position="27"/>
    </location>
</feature>
<gene>
    <name evidence="2" type="ORF">OSTQU699_LOCUS2262</name>
</gene>
<proteinExistence type="predicted"/>
<reference evidence="2" key="1">
    <citation type="submission" date="2020-12" db="EMBL/GenBank/DDBJ databases">
        <authorList>
            <person name="Iha C."/>
        </authorList>
    </citation>
    <scope>NUCLEOTIDE SEQUENCE</scope>
</reference>
<evidence type="ECO:0000313" key="2">
    <source>
        <dbReference type="EMBL" id="CAD7696901.1"/>
    </source>
</evidence>
<dbReference type="Gene3D" id="2.40.128.20">
    <property type="match status" value="1"/>
</dbReference>
<organism evidence="2 3">
    <name type="scientific">Ostreobium quekettii</name>
    <dbReference type="NCBI Taxonomy" id="121088"/>
    <lineage>
        <taxon>Eukaryota</taxon>
        <taxon>Viridiplantae</taxon>
        <taxon>Chlorophyta</taxon>
        <taxon>core chlorophytes</taxon>
        <taxon>Ulvophyceae</taxon>
        <taxon>TCBD clade</taxon>
        <taxon>Bryopsidales</taxon>
        <taxon>Ostreobineae</taxon>
        <taxon>Ostreobiaceae</taxon>
        <taxon>Ostreobium</taxon>
    </lineage>
</organism>
<dbReference type="InterPro" id="IPR022272">
    <property type="entry name" value="Lipocalin_CS"/>
</dbReference>
<dbReference type="SUPFAM" id="SSF50814">
    <property type="entry name" value="Lipocalins"/>
    <property type="match status" value="1"/>
</dbReference>
<dbReference type="Proteomes" id="UP000708148">
    <property type="component" value="Unassembled WGS sequence"/>
</dbReference>
<keyword evidence="1" id="KW-0732">Signal</keyword>
<sequence length="233" mass="25645">MGAPRDAYRRLSVVVLAAGVLLLGTSAARTGPPLDGETCPDYGDIVDRESMQGFDIERYQGIWYSAAVHEPSEPAACRCDQYNWTITSPETYSNRLTASCGRFPLDLSIVGKMSSDPANPGDTLEGMPPAFPLIPLQILYVEPNGTSQEYTACIRYACKKDYWVAAPPFYYPLFESVQIFTREQVASQATLNRLVQKAVDIGIVEDVSKLRNLTYSGCSAPSEIQGFDEVVYT</sequence>
<dbReference type="EMBL" id="CAJHUC010000563">
    <property type="protein sequence ID" value="CAD7696901.1"/>
    <property type="molecule type" value="Genomic_DNA"/>
</dbReference>
<comment type="caution">
    <text evidence="2">The sequence shown here is derived from an EMBL/GenBank/DDBJ whole genome shotgun (WGS) entry which is preliminary data.</text>
</comment>
<dbReference type="PROSITE" id="PS00213">
    <property type="entry name" value="LIPOCALIN"/>
    <property type="match status" value="1"/>
</dbReference>
<accession>A0A8S1ISJ0</accession>
<feature type="chain" id="PRO_5035792644" description="Lipocalin/cytosolic fatty-acid binding domain-containing protein" evidence="1">
    <location>
        <begin position="28"/>
        <end position="233"/>
    </location>
</feature>
<evidence type="ECO:0008006" key="4">
    <source>
        <dbReference type="Google" id="ProtNLM"/>
    </source>
</evidence>
<dbReference type="InterPro" id="IPR012674">
    <property type="entry name" value="Calycin"/>
</dbReference>
<evidence type="ECO:0000313" key="3">
    <source>
        <dbReference type="Proteomes" id="UP000708148"/>
    </source>
</evidence>